<accession>A0AAW2WF02</accession>
<comment type="caution">
    <text evidence="1">The sequence shown here is derived from an EMBL/GenBank/DDBJ whole genome shotgun (WGS) entry which is preliminary data.</text>
</comment>
<organism evidence="1">
    <name type="scientific">Sesamum latifolium</name>
    <dbReference type="NCBI Taxonomy" id="2727402"/>
    <lineage>
        <taxon>Eukaryota</taxon>
        <taxon>Viridiplantae</taxon>
        <taxon>Streptophyta</taxon>
        <taxon>Embryophyta</taxon>
        <taxon>Tracheophyta</taxon>
        <taxon>Spermatophyta</taxon>
        <taxon>Magnoliopsida</taxon>
        <taxon>eudicotyledons</taxon>
        <taxon>Gunneridae</taxon>
        <taxon>Pentapetalae</taxon>
        <taxon>asterids</taxon>
        <taxon>lamiids</taxon>
        <taxon>Lamiales</taxon>
        <taxon>Pedaliaceae</taxon>
        <taxon>Sesamum</taxon>
    </lineage>
</organism>
<name>A0AAW2WF02_9LAMI</name>
<proteinExistence type="predicted"/>
<reference evidence="1" key="2">
    <citation type="journal article" date="2024" name="Plant">
        <title>Genomic evolution and insights into agronomic trait innovations of Sesamum species.</title>
        <authorList>
            <person name="Miao H."/>
            <person name="Wang L."/>
            <person name="Qu L."/>
            <person name="Liu H."/>
            <person name="Sun Y."/>
            <person name="Le M."/>
            <person name="Wang Q."/>
            <person name="Wei S."/>
            <person name="Zheng Y."/>
            <person name="Lin W."/>
            <person name="Duan Y."/>
            <person name="Cao H."/>
            <person name="Xiong S."/>
            <person name="Wang X."/>
            <person name="Wei L."/>
            <person name="Li C."/>
            <person name="Ma Q."/>
            <person name="Ju M."/>
            <person name="Zhao R."/>
            <person name="Li G."/>
            <person name="Mu C."/>
            <person name="Tian Q."/>
            <person name="Mei H."/>
            <person name="Zhang T."/>
            <person name="Gao T."/>
            <person name="Zhang H."/>
        </authorList>
    </citation>
    <scope>NUCLEOTIDE SEQUENCE</scope>
    <source>
        <strain evidence="1">KEN1</strain>
    </source>
</reference>
<sequence length="131" mass="14751">MGHPWLPRPDTFQLIRPTSLLEGARVSYLITATHEWDEELIQSEFCPDDVNCILGIGLSGRGEEDTLIWHFDRQGRFAVRSAYQVATKLGGRRSVLTGSVPGGFFGNPGLLRRWYCSRGDASLTHYLPWSN</sequence>
<gene>
    <name evidence="1" type="ORF">Slati_2519400</name>
</gene>
<evidence type="ECO:0000313" key="1">
    <source>
        <dbReference type="EMBL" id="KAL0440364.1"/>
    </source>
</evidence>
<reference evidence="1" key="1">
    <citation type="submission" date="2020-06" db="EMBL/GenBank/DDBJ databases">
        <authorList>
            <person name="Li T."/>
            <person name="Hu X."/>
            <person name="Zhang T."/>
            <person name="Song X."/>
            <person name="Zhang H."/>
            <person name="Dai N."/>
            <person name="Sheng W."/>
            <person name="Hou X."/>
            <person name="Wei L."/>
        </authorList>
    </citation>
    <scope>NUCLEOTIDE SEQUENCE</scope>
    <source>
        <strain evidence="1">KEN1</strain>
        <tissue evidence="1">Leaf</tissue>
    </source>
</reference>
<dbReference type="AlphaFoldDB" id="A0AAW2WF02"/>
<dbReference type="EMBL" id="JACGWN010000008">
    <property type="protein sequence ID" value="KAL0440364.1"/>
    <property type="molecule type" value="Genomic_DNA"/>
</dbReference>
<protein>
    <submittedName>
        <fullName evidence="1">Uncharacterized protein</fullName>
    </submittedName>
</protein>